<dbReference type="EC" id="3.1.3.15" evidence="12"/>
<reference evidence="13" key="2">
    <citation type="submission" date="2020-09" db="EMBL/GenBank/DDBJ databases">
        <authorList>
            <person name="Sun Q."/>
            <person name="Kim S."/>
        </authorList>
    </citation>
    <scope>NUCLEOTIDE SEQUENCE</scope>
    <source>
        <strain evidence="13">KCTC 12710</strain>
    </source>
</reference>
<evidence type="ECO:0000313" key="13">
    <source>
        <dbReference type="EMBL" id="GGZ69372.1"/>
    </source>
</evidence>
<dbReference type="InterPro" id="IPR006549">
    <property type="entry name" value="HAD-SF_hydro_IIIA"/>
</dbReference>
<feature type="binding site" evidence="12">
    <location>
        <position position="129"/>
    </location>
    <ligand>
        <name>Mg(2+)</name>
        <dbReference type="ChEBI" id="CHEBI:18420"/>
    </ligand>
</feature>
<feature type="region of interest" description="Histidinol-phosphatase" evidence="12">
    <location>
        <begin position="1"/>
        <end position="187"/>
    </location>
</feature>
<dbReference type="AlphaFoldDB" id="A0A918QVR9"/>
<dbReference type="InterPro" id="IPR020568">
    <property type="entry name" value="Ribosomal_Su5_D2-typ_SF"/>
</dbReference>
<feature type="active site" description="Nucleophile" evidence="12">
    <location>
        <position position="8"/>
    </location>
</feature>
<dbReference type="NCBIfam" id="NF003937">
    <property type="entry name" value="PRK05446.1"/>
    <property type="match status" value="1"/>
</dbReference>
<comment type="caution">
    <text evidence="13">The sequence shown here is derived from an EMBL/GenBank/DDBJ whole genome shotgun (WGS) entry which is preliminary data.</text>
</comment>
<comment type="pathway">
    <text evidence="2 12">Amino-acid biosynthesis; L-histidine biosynthesis; L-histidine from 5-phospho-alpha-D-ribose 1-diphosphate: step 6/9.</text>
</comment>
<dbReference type="NCBIfam" id="NF002111">
    <property type="entry name" value="PRK00951.2-1"/>
    <property type="match status" value="1"/>
</dbReference>
<dbReference type="GO" id="GO:0004401">
    <property type="term" value="F:histidinol-phosphatase activity"/>
    <property type="evidence" value="ECO:0007669"/>
    <property type="project" value="UniProtKB-UniRule"/>
</dbReference>
<dbReference type="FunFam" id="3.30.230.40:FF:000003">
    <property type="entry name" value="Imidazoleglycerol-phosphate dehydratase HisB"/>
    <property type="match status" value="1"/>
</dbReference>
<dbReference type="GO" id="GO:0000105">
    <property type="term" value="P:L-histidine biosynthetic process"/>
    <property type="evidence" value="ECO:0007669"/>
    <property type="project" value="UniProtKB-UniRule"/>
</dbReference>
<protein>
    <recommendedName>
        <fullName evidence="12">Histidine biosynthesis bifunctional protein HisB</fullName>
    </recommendedName>
    <domain>
        <recommendedName>
            <fullName evidence="12">Histidinol-phosphatase</fullName>
            <ecNumber evidence="12">3.1.3.15</ecNumber>
        </recommendedName>
    </domain>
    <domain>
        <recommendedName>
            <fullName evidence="12">Imidazoleglycerol-phosphate dehydratase</fullName>
            <shortName evidence="12">IGPD</shortName>
            <ecNumber evidence="12">4.2.1.19</ecNumber>
        </recommendedName>
    </domain>
</protein>
<comment type="caution">
    <text evidence="12">Lacks conserved residue(s) required for the propagation of feature annotation.</text>
</comment>
<dbReference type="SUPFAM" id="SSF56784">
    <property type="entry name" value="HAD-like"/>
    <property type="match status" value="1"/>
</dbReference>
<keyword evidence="7 12" id="KW-0460">Magnesium</keyword>
<dbReference type="EC" id="4.2.1.19" evidence="12"/>
<keyword evidence="4 12" id="KW-0028">Amino-acid biosynthesis</keyword>
<keyword evidence="10 12" id="KW-0511">Multifunctional enzyme</keyword>
<evidence type="ECO:0000313" key="14">
    <source>
        <dbReference type="Proteomes" id="UP000636004"/>
    </source>
</evidence>
<feature type="binding site" evidence="12">
    <location>
        <position position="10"/>
    </location>
    <ligand>
        <name>Mg(2+)</name>
        <dbReference type="ChEBI" id="CHEBI:18420"/>
    </ligand>
</feature>
<dbReference type="EMBL" id="BMWZ01000001">
    <property type="protein sequence ID" value="GGZ69372.1"/>
    <property type="molecule type" value="Genomic_DNA"/>
</dbReference>
<dbReference type="InterPro" id="IPR038494">
    <property type="entry name" value="IGPD_sf"/>
</dbReference>
<dbReference type="GO" id="GO:0046872">
    <property type="term" value="F:metal ion binding"/>
    <property type="evidence" value="ECO:0007669"/>
    <property type="project" value="UniProtKB-KW"/>
</dbReference>
<keyword evidence="5 12" id="KW-0479">Metal-binding</keyword>
<evidence type="ECO:0000256" key="3">
    <source>
        <dbReference type="ARBA" id="ARBA00022490"/>
    </source>
</evidence>
<dbReference type="Pfam" id="PF00475">
    <property type="entry name" value="IGPD"/>
    <property type="match status" value="1"/>
</dbReference>
<dbReference type="PROSITE" id="PS00955">
    <property type="entry name" value="IGP_DEHYDRATASE_2"/>
    <property type="match status" value="1"/>
</dbReference>
<dbReference type="PANTHER" id="PTHR23133:SF2">
    <property type="entry name" value="IMIDAZOLEGLYCEROL-PHOSPHATE DEHYDRATASE"/>
    <property type="match status" value="1"/>
</dbReference>
<dbReference type="InterPro" id="IPR005954">
    <property type="entry name" value="HisB_N"/>
</dbReference>
<dbReference type="InterPro" id="IPR006543">
    <property type="entry name" value="Histidinol-phos"/>
</dbReference>
<keyword evidence="14" id="KW-1185">Reference proteome</keyword>
<feature type="region of interest" description="Imidazoleglycerol-phosphate dehydratase" evidence="12">
    <location>
        <begin position="188"/>
        <end position="378"/>
    </location>
</feature>
<dbReference type="CDD" id="cd07914">
    <property type="entry name" value="IGPD"/>
    <property type="match status" value="1"/>
</dbReference>
<evidence type="ECO:0000256" key="7">
    <source>
        <dbReference type="ARBA" id="ARBA00022842"/>
    </source>
</evidence>
<dbReference type="PANTHER" id="PTHR23133">
    <property type="entry name" value="IMIDAZOLEGLYCEROL-PHOSPHATE DEHYDRATASE HIS7"/>
    <property type="match status" value="1"/>
</dbReference>
<dbReference type="GO" id="GO:0005737">
    <property type="term" value="C:cytoplasm"/>
    <property type="evidence" value="ECO:0007669"/>
    <property type="project" value="UniProtKB-SubCell"/>
</dbReference>
<dbReference type="InterPro" id="IPR000807">
    <property type="entry name" value="ImidazoleglycerolP_deHydtase"/>
</dbReference>
<comment type="subcellular location">
    <subcellularLocation>
        <location evidence="12">Cytoplasm</location>
    </subcellularLocation>
</comment>
<sequence length="378" mass="42919">MKKVLFIDRDGTLVIEPPIDYQLDSLDKLEFYPKVFQYMAKIASELDYELVMVTNQDGLGTESFPEDTFWPAQDKIIQAFANEGVTFSEVCIDKTFPEENAPTRKPKTGLLTRYLSEDYDLLNSFVLGDRITDMELAKNLGAKGIFLSENPELGADEIESSKQEILDCIALTSTDWAVIYEFLKLENRVEEITRNTNETQIYIKLNLDGSGKNNIDTGLSFFDHMLDQIGRHGAMDLTIKVNGDLEVDEHHTIEDTMIALGELFNKTLGNKLGIERYGFCLPMDDCLAQVAVDFGGRNWLEWDAEFNREKIGDMPTEMFFHLFKSFTDGAKCNLNIKAEGDNEHHKIEGIFKAFAKAMKMAVKRDANKMFLPSTKGML</sequence>
<keyword evidence="3 12" id="KW-0963">Cytoplasm</keyword>
<evidence type="ECO:0000256" key="6">
    <source>
        <dbReference type="ARBA" id="ARBA00022801"/>
    </source>
</evidence>
<proteinExistence type="inferred from homology"/>
<comment type="cofactor">
    <cofactor evidence="1 12">
        <name>Mg(2+)</name>
        <dbReference type="ChEBI" id="CHEBI:18420"/>
    </cofactor>
</comment>
<dbReference type="Gene3D" id="3.30.230.40">
    <property type="entry name" value="Imidazole glycerol phosphate dehydratase, domain 1"/>
    <property type="match status" value="2"/>
</dbReference>
<keyword evidence="9 12" id="KW-0456">Lyase</keyword>
<name>A0A918QVR9_9FLAO</name>
<dbReference type="FunFam" id="3.30.230.40:FF:000001">
    <property type="entry name" value="Imidazoleglycerol-phosphate dehydratase HisB"/>
    <property type="match status" value="1"/>
</dbReference>
<gene>
    <name evidence="12 13" type="primary">hisB</name>
    <name evidence="13" type="ORF">GCM10007028_02980</name>
</gene>
<comment type="pathway">
    <text evidence="12">Amino-acid biosynthesis; L-histidine biosynthesis; L-histidine from 5-phospho-alpha-D-ribose 1-diphosphate: step 8/9.</text>
</comment>
<evidence type="ECO:0000256" key="1">
    <source>
        <dbReference type="ARBA" id="ARBA00001946"/>
    </source>
</evidence>
<dbReference type="InterPro" id="IPR020566">
    <property type="entry name" value="His_synth_bifunc_HisB"/>
</dbReference>
<dbReference type="HAMAP" id="MF_00076">
    <property type="entry name" value="HisB"/>
    <property type="match status" value="1"/>
</dbReference>
<organism evidence="13 14">
    <name type="scientific">Algibacter mikhailovii</name>
    <dbReference type="NCBI Taxonomy" id="425498"/>
    <lineage>
        <taxon>Bacteria</taxon>
        <taxon>Pseudomonadati</taxon>
        <taxon>Bacteroidota</taxon>
        <taxon>Flavobacteriia</taxon>
        <taxon>Flavobacteriales</taxon>
        <taxon>Flavobacteriaceae</taxon>
        <taxon>Algibacter</taxon>
    </lineage>
</organism>
<dbReference type="SUPFAM" id="SSF54211">
    <property type="entry name" value="Ribosomal protein S5 domain 2-like"/>
    <property type="match status" value="2"/>
</dbReference>
<comment type="catalytic activity">
    <reaction evidence="12">
        <text>D-erythro-1-(imidazol-4-yl)glycerol 3-phosphate = 3-(imidazol-4-yl)-2-oxopropyl phosphate + H2O</text>
        <dbReference type="Rhea" id="RHEA:11040"/>
        <dbReference type="ChEBI" id="CHEBI:15377"/>
        <dbReference type="ChEBI" id="CHEBI:57766"/>
        <dbReference type="ChEBI" id="CHEBI:58278"/>
        <dbReference type="EC" id="4.2.1.19"/>
    </reaction>
</comment>
<dbReference type="NCBIfam" id="TIGR01656">
    <property type="entry name" value="Histidinol-ppas"/>
    <property type="match status" value="1"/>
</dbReference>
<reference evidence="13" key="1">
    <citation type="journal article" date="2014" name="Int. J. Syst. Evol. Microbiol.">
        <title>Complete genome sequence of Corynebacterium casei LMG S-19264T (=DSM 44701T), isolated from a smear-ripened cheese.</title>
        <authorList>
            <consortium name="US DOE Joint Genome Institute (JGI-PGF)"/>
            <person name="Walter F."/>
            <person name="Albersmeier A."/>
            <person name="Kalinowski J."/>
            <person name="Ruckert C."/>
        </authorList>
    </citation>
    <scope>NUCLEOTIDE SEQUENCE</scope>
    <source>
        <strain evidence="13">KCTC 12710</strain>
    </source>
</reference>
<dbReference type="GO" id="GO:0004424">
    <property type="term" value="F:imidazoleglycerol-phosphate dehydratase activity"/>
    <property type="evidence" value="ECO:0007669"/>
    <property type="project" value="UniProtKB-UniRule"/>
</dbReference>
<comment type="similarity">
    <text evidence="12">In the C-terminal section; belongs to the imidazoleglycerol-phosphate dehydratase family.</text>
</comment>
<comment type="similarity">
    <text evidence="12">In the N-terminal section; belongs to the histidinol-phosphatase family.</text>
</comment>
<dbReference type="Gene3D" id="3.40.50.1000">
    <property type="entry name" value="HAD superfamily/HAD-like"/>
    <property type="match status" value="1"/>
</dbReference>
<dbReference type="Proteomes" id="UP000636004">
    <property type="component" value="Unassembled WGS sequence"/>
</dbReference>
<dbReference type="InterPro" id="IPR023214">
    <property type="entry name" value="HAD_sf"/>
</dbReference>
<evidence type="ECO:0000256" key="2">
    <source>
        <dbReference type="ARBA" id="ARBA00005047"/>
    </source>
</evidence>
<keyword evidence="6 12" id="KW-0378">Hydrolase</keyword>
<keyword evidence="8 12" id="KW-0368">Histidine biosynthesis</keyword>
<dbReference type="InterPro" id="IPR036412">
    <property type="entry name" value="HAD-like_sf"/>
</dbReference>
<evidence type="ECO:0000256" key="10">
    <source>
        <dbReference type="ARBA" id="ARBA00023268"/>
    </source>
</evidence>
<evidence type="ECO:0000256" key="4">
    <source>
        <dbReference type="ARBA" id="ARBA00022605"/>
    </source>
</evidence>
<dbReference type="NCBIfam" id="TIGR01261">
    <property type="entry name" value="hisB_Nterm"/>
    <property type="match status" value="1"/>
</dbReference>
<evidence type="ECO:0000256" key="11">
    <source>
        <dbReference type="ARBA" id="ARBA00049158"/>
    </source>
</evidence>
<evidence type="ECO:0000256" key="9">
    <source>
        <dbReference type="ARBA" id="ARBA00023239"/>
    </source>
</evidence>
<feature type="active site" description="Proton donor" evidence="12">
    <location>
        <position position="10"/>
    </location>
</feature>
<dbReference type="NCBIfam" id="TIGR01662">
    <property type="entry name" value="HAD-SF-IIIA"/>
    <property type="match status" value="1"/>
</dbReference>
<dbReference type="InterPro" id="IPR020565">
    <property type="entry name" value="ImidazoleglycerP_deHydtase_CS"/>
</dbReference>
<dbReference type="HAMAP" id="MF_01022">
    <property type="entry name" value="Bifunc_HisB"/>
    <property type="match status" value="1"/>
</dbReference>
<evidence type="ECO:0000256" key="12">
    <source>
        <dbReference type="HAMAP-Rule" id="MF_01022"/>
    </source>
</evidence>
<comment type="catalytic activity">
    <reaction evidence="11 12">
        <text>L-histidinol phosphate + H2O = L-histidinol + phosphate</text>
        <dbReference type="Rhea" id="RHEA:14465"/>
        <dbReference type="ChEBI" id="CHEBI:15377"/>
        <dbReference type="ChEBI" id="CHEBI:43474"/>
        <dbReference type="ChEBI" id="CHEBI:57699"/>
        <dbReference type="ChEBI" id="CHEBI:57980"/>
        <dbReference type="EC" id="3.1.3.15"/>
    </reaction>
</comment>
<evidence type="ECO:0000256" key="5">
    <source>
        <dbReference type="ARBA" id="ARBA00022723"/>
    </source>
</evidence>
<feature type="binding site" evidence="12">
    <location>
        <position position="8"/>
    </location>
    <ligand>
        <name>Mg(2+)</name>
        <dbReference type="ChEBI" id="CHEBI:18420"/>
    </ligand>
</feature>
<dbReference type="RefSeq" id="WP_189358775.1">
    <property type="nucleotide sequence ID" value="NZ_BMWZ01000001.1"/>
</dbReference>
<accession>A0A918QVR9</accession>
<evidence type="ECO:0000256" key="8">
    <source>
        <dbReference type="ARBA" id="ARBA00023102"/>
    </source>
</evidence>